<reference evidence="3" key="1">
    <citation type="journal article" date="2020" name="BMC Genomics">
        <title>Correction to: Identification and distribution of gene clusters required for synthesis of sphingolipid metabolism inhibitors in diverse species of the filamentous fungus Fusarium.</title>
        <authorList>
            <person name="Kim H.S."/>
            <person name="Lohmar J.M."/>
            <person name="Busman M."/>
            <person name="Brown D.W."/>
            <person name="Naumann T.A."/>
            <person name="Divon H.H."/>
            <person name="Lysoe E."/>
            <person name="Uhlig S."/>
            <person name="Proctor R.H."/>
        </authorList>
    </citation>
    <scope>NUCLEOTIDE SEQUENCE</scope>
    <source>
        <strain evidence="3">NRRL 22465</strain>
    </source>
</reference>
<protein>
    <recommendedName>
        <fullName evidence="5">Glucuronyl hydrolase</fullName>
    </recommendedName>
</protein>
<comment type="similarity">
    <text evidence="2">Belongs to the glycosyl hydrolase 88 family.</text>
</comment>
<accession>A0A8H4UEN9</accession>
<keyword evidence="4" id="KW-1185">Reference proteome</keyword>
<dbReference type="GO" id="GO:0052757">
    <property type="term" value="F:chondroitin hydrolase activity"/>
    <property type="evidence" value="ECO:0007669"/>
    <property type="project" value="TreeGrafter"/>
</dbReference>
<name>A0A8H4UEN9_9HYPO</name>
<gene>
    <name evidence="3" type="ORF">FZEAL_8521</name>
</gene>
<dbReference type="PANTHER" id="PTHR36845:SF1">
    <property type="entry name" value="HYDROLASE, PUTATIVE (AFU_ORTHOLOGUE AFUA_7G05090)-RELATED"/>
    <property type="match status" value="1"/>
</dbReference>
<dbReference type="InterPro" id="IPR008928">
    <property type="entry name" value="6-hairpin_glycosidase_sf"/>
</dbReference>
<evidence type="ECO:0000313" key="3">
    <source>
        <dbReference type="EMBL" id="KAF4974594.1"/>
    </source>
</evidence>
<reference evidence="3" key="2">
    <citation type="submission" date="2020-05" db="EMBL/GenBank/DDBJ databases">
        <authorList>
            <person name="Kim H.-S."/>
            <person name="Proctor R.H."/>
            <person name="Brown D.W."/>
        </authorList>
    </citation>
    <scope>NUCLEOTIDE SEQUENCE</scope>
    <source>
        <strain evidence="3">NRRL 22465</strain>
    </source>
</reference>
<proteinExistence type="inferred from homology"/>
<dbReference type="InterPro" id="IPR012341">
    <property type="entry name" value="6hp_glycosidase-like_sf"/>
</dbReference>
<dbReference type="EMBL" id="JABEYC010000728">
    <property type="protein sequence ID" value="KAF4974594.1"/>
    <property type="molecule type" value="Genomic_DNA"/>
</dbReference>
<dbReference type="InterPro" id="IPR052369">
    <property type="entry name" value="UG_Glycosaminoglycan_Hydrolase"/>
</dbReference>
<evidence type="ECO:0000256" key="2">
    <source>
        <dbReference type="ARBA" id="ARBA00038358"/>
    </source>
</evidence>
<dbReference type="PANTHER" id="PTHR36845">
    <property type="entry name" value="HYDROLASE, PUTATIVE (AFU_ORTHOLOGUE AFUA_7G05090)-RELATED"/>
    <property type="match status" value="1"/>
</dbReference>
<dbReference type="GO" id="GO:0000272">
    <property type="term" value="P:polysaccharide catabolic process"/>
    <property type="evidence" value="ECO:0007669"/>
    <property type="project" value="TreeGrafter"/>
</dbReference>
<dbReference type="AlphaFoldDB" id="A0A8H4UEN9"/>
<evidence type="ECO:0000313" key="4">
    <source>
        <dbReference type="Proteomes" id="UP000635477"/>
    </source>
</evidence>
<dbReference type="Proteomes" id="UP000635477">
    <property type="component" value="Unassembled WGS sequence"/>
</dbReference>
<keyword evidence="1" id="KW-0378">Hydrolase</keyword>
<dbReference type="Gene3D" id="1.50.10.10">
    <property type="match status" value="1"/>
</dbReference>
<sequence>MGSIDPLPVELIDRKQTIQCRLSELFDENITAKILRTAVEQLEGNVSSTTKPLDKCSHTQNPPFKYPEVVPQDGQERGHYRCRNIDFWTCGFFPGCIYSLIRRCVEYPNSIKSSAGLVALRTRLEALGRTWSDPIHHESRLTNTHDMGFIMLPHMRPRWELFHDYRALESIVTSARNLASRFSPKVGAIRSWDQDIWSLVTSGRGKPGSYIVIIDSMCNLDLLFYAAAQTDNPVLAHIAERHARTLLRSHLRPEYNMKRDGFDGVLYSSGHVVNFSSTGEIDERLTAQGYSATSTWSRGQAWAILGYAQTYTWTKKAEFLDAACGLAEYFLLKMETAPACVEIDVQNPDGSVRKAGRYVPMWDFSAPPDEFSPPLRDSSAGVCAANGLLILSQALAPHNSSLSARYLEAALTIVDDTLAYSLSQDKARIVTGQDGQLIGVDSVAGKTFESILLNATVSNNKAGIKQIRDHGLVYADYYLLEFGNRLLRMGLV</sequence>
<organism evidence="3 4">
    <name type="scientific">Fusarium zealandicum</name>
    <dbReference type="NCBI Taxonomy" id="1053134"/>
    <lineage>
        <taxon>Eukaryota</taxon>
        <taxon>Fungi</taxon>
        <taxon>Dikarya</taxon>
        <taxon>Ascomycota</taxon>
        <taxon>Pezizomycotina</taxon>
        <taxon>Sordariomycetes</taxon>
        <taxon>Hypocreomycetidae</taxon>
        <taxon>Hypocreales</taxon>
        <taxon>Nectriaceae</taxon>
        <taxon>Fusarium</taxon>
        <taxon>Fusarium staphyleae species complex</taxon>
    </lineage>
</organism>
<evidence type="ECO:0008006" key="5">
    <source>
        <dbReference type="Google" id="ProtNLM"/>
    </source>
</evidence>
<dbReference type="OrthoDB" id="2317065at2759"/>
<comment type="caution">
    <text evidence="3">The sequence shown here is derived from an EMBL/GenBank/DDBJ whole genome shotgun (WGS) entry which is preliminary data.</text>
</comment>
<dbReference type="SUPFAM" id="SSF48208">
    <property type="entry name" value="Six-hairpin glycosidases"/>
    <property type="match status" value="1"/>
</dbReference>
<evidence type="ECO:0000256" key="1">
    <source>
        <dbReference type="ARBA" id="ARBA00022801"/>
    </source>
</evidence>